<evidence type="ECO:0008006" key="5">
    <source>
        <dbReference type="Google" id="ProtNLM"/>
    </source>
</evidence>
<protein>
    <recommendedName>
        <fullName evidence="5">Glucosyltransferase</fullName>
    </recommendedName>
</protein>
<name>A0A835EI74_9POAL</name>
<evidence type="ECO:0000256" key="1">
    <source>
        <dbReference type="ARBA" id="ARBA00009995"/>
    </source>
</evidence>
<keyword evidence="4" id="KW-1185">Reference proteome</keyword>
<dbReference type="AlphaFoldDB" id="A0A835EI74"/>
<gene>
    <name evidence="3" type="ORF">HU200_040908</name>
</gene>
<dbReference type="Proteomes" id="UP000636709">
    <property type="component" value="Unassembled WGS sequence"/>
</dbReference>
<keyword evidence="2" id="KW-0808">Transferase</keyword>
<proteinExistence type="inferred from homology"/>
<reference evidence="3" key="1">
    <citation type="submission" date="2020-07" db="EMBL/GenBank/DDBJ databases">
        <title>Genome sequence and genetic diversity analysis of an under-domesticated orphan crop, white fonio (Digitaria exilis).</title>
        <authorList>
            <person name="Bennetzen J.L."/>
            <person name="Chen S."/>
            <person name="Ma X."/>
            <person name="Wang X."/>
            <person name="Yssel A.E.J."/>
            <person name="Chaluvadi S.R."/>
            <person name="Johnson M."/>
            <person name="Gangashetty P."/>
            <person name="Hamidou F."/>
            <person name="Sanogo M.D."/>
            <person name="Zwaenepoel A."/>
            <person name="Wallace J."/>
            <person name="Van De Peer Y."/>
            <person name="Van Deynze A."/>
        </authorList>
    </citation>
    <scope>NUCLEOTIDE SEQUENCE</scope>
    <source>
        <tissue evidence="3">Leaves</tissue>
    </source>
</reference>
<dbReference type="PANTHER" id="PTHR11926">
    <property type="entry name" value="GLUCOSYL/GLUCURONOSYL TRANSFERASES"/>
    <property type="match status" value="1"/>
</dbReference>
<dbReference type="PANTHER" id="PTHR11926:SF1494">
    <property type="entry name" value="FLAVONOL 3-O-GLUCOSYLTRANSFERASE UGT76E12-RELATED"/>
    <property type="match status" value="1"/>
</dbReference>
<evidence type="ECO:0000256" key="2">
    <source>
        <dbReference type="ARBA" id="ARBA00022676"/>
    </source>
</evidence>
<dbReference type="EMBL" id="JACEFO010001972">
    <property type="protein sequence ID" value="KAF8690546.1"/>
    <property type="molecule type" value="Genomic_DNA"/>
</dbReference>
<keyword evidence="2" id="KW-0328">Glycosyltransferase</keyword>
<dbReference type="OrthoDB" id="692197at2759"/>
<sequence>MGFVGDSATGGDRRRHVLLFPLPFQGHINPMFQLAGLLHSRGFAITVFHTHFNAPDASRHPDYHFVPVPDDDSIPSDGAPSP</sequence>
<evidence type="ECO:0000313" key="3">
    <source>
        <dbReference type="EMBL" id="KAF8690546.1"/>
    </source>
</evidence>
<evidence type="ECO:0000313" key="4">
    <source>
        <dbReference type="Proteomes" id="UP000636709"/>
    </source>
</evidence>
<dbReference type="GO" id="GO:0080043">
    <property type="term" value="F:quercetin 3-O-glucosyltransferase activity"/>
    <property type="evidence" value="ECO:0007669"/>
    <property type="project" value="TreeGrafter"/>
</dbReference>
<dbReference type="SUPFAM" id="SSF53756">
    <property type="entry name" value="UDP-Glycosyltransferase/glycogen phosphorylase"/>
    <property type="match status" value="1"/>
</dbReference>
<accession>A0A835EI74</accession>
<comment type="similarity">
    <text evidence="1">Belongs to the UDP-glycosyltransferase family.</text>
</comment>
<dbReference type="Gene3D" id="3.40.50.2000">
    <property type="entry name" value="Glycogen Phosphorylase B"/>
    <property type="match status" value="1"/>
</dbReference>
<comment type="caution">
    <text evidence="3">The sequence shown here is derived from an EMBL/GenBank/DDBJ whole genome shotgun (WGS) entry which is preliminary data.</text>
</comment>
<organism evidence="3 4">
    <name type="scientific">Digitaria exilis</name>
    <dbReference type="NCBI Taxonomy" id="1010633"/>
    <lineage>
        <taxon>Eukaryota</taxon>
        <taxon>Viridiplantae</taxon>
        <taxon>Streptophyta</taxon>
        <taxon>Embryophyta</taxon>
        <taxon>Tracheophyta</taxon>
        <taxon>Spermatophyta</taxon>
        <taxon>Magnoliopsida</taxon>
        <taxon>Liliopsida</taxon>
        <taxon>Poales</taxon>
        <taxon>Poaceae</taxon>
        <taxon>PACMAD clade</taxon>
        <taxon>Panicoideae</taxon>
        <taxon>Panicodae</taxon>
        <taxon>Paniceae</taxon>
        <taxon>Anthephorinae</taxon>
        <taxon>Digitaria</taxon>
    </lineage>
</organism>
<dbReference type="GO" id="GO:0080044">
    <property type="term" value="F:quercetin 7-O-glucosyltransferase activity"/>
    <property type="evidence" value="ECO:0007669"/>
    <property type="project" value="TreeGrafter"/>
</dbReference>